<gene>
    <name evidence="1" type="ORF">GCM10009663_19570</name>
</gene>
<sequence>MTSRTTAEAHRAVLDHVLATAAGAPWIDGLVLRGSAVLAAWCPETARPPADLDFVLRPVPAVPIDPLDPYPHLDTADAVLCDPETAHGAGAAELWDPEGVEPRGPRVRLPPEGLHWLPDTEPEDVPYGDLLDRLRDEPEAAPGLRIDAGAARHEGLGGYYAPYGDGCGGATGLRLTVPWTVDGLAPGTLRVDFAWDEPLPEPPVFTAIPRADGGPPAVLPTASRELSLAWKLLWLLVEGTGGAARGKDLHDAVLLAEHPATDLDARLLHRVLRRAPHPVGPEDLPRCRVDWQGFPGTPGAWLDRLVRALAANA</sequence>
<comment type="caution">
    <text evidence="1">The sequence shown here is derived from an EMBL/GenBank/DDBJ whole genome shotgun (WGS) entry which is preliminary data.</text>
</comment>
<protein>
    <recommendedName>
        <fullName evidence="3">Nucleotidyl transferase AbiEii/AbiGii toxin family protein</fullName>
    </recommendedName>
</protein>
<organism evidence="1 2">
    <name type="scientific">Kitasatospora arboriphila</name>
    <dbReference type="NCBI Taxonomy" id="258052"/>
    <lineage>
        <taxon>Bacteria</taxon>
        <taxon>Bacillati</taxon>
        <taxon>Actinomycetota</taxon>
        <taxon>Actinomycetes</taxon>
        <taxon>Kitasatosporales</taxon>
        <taxon>Streptomycetaceae</taxon>
        <taxon>Kitasatospora</taxon>
    </lineage>
</organism>
<name>A0ABP4E0W5_9ACTN</name>
<evidence type="ECO:0000313" key="2">
    <source>
        <dbReference type="Proteomes" id="UP001499987"/>
    </source>
</evidence>
<dbReference type="Proteomes" id="UP001499987">
    <property type="component" value="Unassembled WGS sequence"/>
</dbReference>
<reference evidence="2" key="1">
    <citation type="journal article" date="2019" name="Int. J. Syst. Evol. Microbiol.">
        <title>The Global Catalogue of Microorganisms (GCM) 10K type strain sequencing project: providing services to taxonomists for standard genome sequencing and annotation.</title>
        <authorList>
            <consortium name="The Broad Institute Genomics Platform"/>
            <consortium name="The Broad Institute Genome Sequencing Center for Infectious Disease"/>
            <person name="Wu L."/>
            <person name="Ma J."/>
        </authorList>
    </citation>
    <scope>NUCLEOTIDE SEQUENCE [LARGE SCALE GENOMIC DNA]</scope>
    <source>
        <strain evidence="2">JCM 13002</strain>
    </source>
</reference>
<accession>A0ABP4E0W5</accession>
<proteinExistence type="predicted"/>
<keyword evidence="2" id="KW-1185">Reference proteome</keyword>
<dbReference type="Pfam" id="PF08843">
    <property type="entry name" value="AbiEii"/>
    <property type="match status" value="1"/>
</dbReference>
<dbReference type="RefSeq" id="WP_344623112.1">
    <property type="nucleotide sequence ID" value="NZ_BAAALD010000013.1"/>
</dbReference>
<evidence type="ECO:0000313" key="1">
    <source>
        <dbReference type="EMBL" id="GAA1077803.1"/>
    </source>
</evidence>
<dbReference type="InterPro" id="IPR014942">
    <property type="entry name" value="AbiEii"/>
</dbReference>
<dbReference type="EMBL" id="BAAALD010000013">
    <property type="protein sequence ID" value="GAA1077803.1"/>
    <property type="molecule type" value="Genomic_DNA"/>
</dbReference>
<evidence type="ECO:0008006" key="3">
    <source>
        <dbReference type="Google" id="ProtNLM"/>
    </source>
</evidence>